<dbReference type="STRING" id="1195760.SAMN05444281_1554"/>
<gene>
    <name evidence="2" type="ORF">SAMN05444281_1554</name>
</gene>
<sequence length="204" mass="23863">MNQNISEKDYKTLYDFFVLIAPISQEQFRSIKLCLKKKNYQKGDSILKSGQIETRSNFVIKGVVHQFIYDNNVAVSTNITPKGLVFNSIKSYVEGSPSLEVQEAITDVELLYIEKKDMERLAMESHQISYLLYKIHENILLDRENRMFLLQSRSPAKRYALFHEIVFRSNWLLEDTPDKYIASYLNMTPQQYSKEKSKVGKSKK</sequence>
<keyword evidence="2" id="KW-0808">Transferase</keyword>
<dbReference type="GO" id="GO:0016301">
    <property type="term" value="F:kinase activity"/>
    <property type="evidence" value="ECO:0007669"/>
    <property type="project" value="UniProtKB-KW"/>
</dbReference>
<evidence type="ECO:0000313" key="3">
    <source>
        <dbReference type="Proteomes" id="UP000184109"/>
    </source>
</evidence>
<dbReference type="Gene3D" id="2.60.120.10">
    <property type="entry name" value="Jelly Rolls"/>
    <property type="match status" value="1"/>
</dbReference>
<evidence type="ECO:0000313" key="2">
    <source>
        <dbReference type="EMBL" id="SHH70878.1"/>
    </source>
</evidence>
<keyword evidence="3" id="KW-1185">Reference proteome</keyword>
<dbReference type="AlphaFoldDB" id="A0A1M5V6W4"/>
<protein>
    <submittedName>
        <fullName evidence="2">cAMP-binding domain of CRP or a regulatory subunit of cAMP-dependent protein kinases</fullName>
    </submittedName>
</protein>
<feature type="domain" description="Cyclic nucleotide-binding" evidence="1">
    <location>
        <begin position="19"/>
        <end position="134"/>
    </location>
</feature>
<dbReference type="InterPro" id="IPR014710">
    <property type="entry name" value="RmlC-like_jellyroll"/>
</dbReference>
<name>A0A1M5V6W4_9FLAO</name>
<dbReference type="InterPro" id="IPR018490">
    <property type="entry name" value="cNMP-bd_dom_sf"/>
</dbReference>
<dbReference type="Proteomes" id="UP000184109">
    <property type="component" value="Unassembled WGS sequence"/>
</dbReference>
<dbReference type="RefSeq" id="WP_143155263.1">
    <property type="nucleotide sequence ID" value="NZ_BMEN01000003.1"/>
</dbReference>
<organism evidence="2 3">
    <name type="scientific">Wenyingzhuangia marina</name>
    <dbReference type="NCBI Taxonomy" id="1195760"/>
    <lineage>
        <taxon>Bacteria</taxon>
        <taxon>Pseudomonadati</taxon>
        <taxon>Bacteroidota</taxon>
        <taxon>Flavobacteriia</taxon>
        <taxon>Flavobacteriales</taxon>
        <taxon>Flavobacteriaceae</taxon>
        <taxon>Wenyingzhuangia</taxon>
    </lineage>
</organism>
<dbReference type="InterPro" id="IPR000595">
    <property type="entry name" value="cNMP-bd_dom"/>
</dbReference>
<dbReference type="PROSITE" id="PS50042">
    <property type="entry name" value="CNMP_BINDING_3"/>
    <property type="match status" value="1"/>
</dbReference>
<dbReference type="EMBL" id="FQXQ01000003">
    <property type="protein sequence ID" value="SHH70878.1"/>
    <property type="molecule type" value="Genomic_DNA"/>
</dbReference>
<dbReference type="SUPFAM" id="SSF51206">
    <property type="entry name" value="cAMP-binding domain-like"/>
    <property type="match status" value="1"/>
</dbReference>
<dbReference type="OrthoDB" id="792939at2"/>
<keyword evidence="2" id="KW-0418">Kinase</keyword>
<proteinExistence type="predicted"/>
<reference evidence="3" key="1">
    <citation type="submission" date="2016-11" db="EMBL/GenBank/DDBJ databases">
        <authorList>
            <person name="Varghese N."/>
            <person name="Submissions S."/>
        </authorList>
    </citation>
    <scope>NUCLEOTIDE SEQUENCE [LARGE SCALE GENOMIC DNA]</scope>
    <source>
        <strain evidence="3">DSM 100572</strain>
    </source>
</reference>
<accession>A0A1M5V6W4</accession>
<evidence type="ECO:0000259" key="1">
    <source>
        <dbReference type="PROSITE" id="PS50042"/>
    </source>
</evidence>